<dbReference type="InterPro" id="IPR050317">
    <property type="entry name" value="Plant_Fungal_Acyltransferase"/>
</dbReference>
<dbReference type="EMBL" id="QGMK01002064">
    <property type="protein sequence ID" value="TVY60864.1"/>
    <property type="molecule type" value="Genomic_DNA"/>
</dbReference>
<sequence length="497" mass="56039">MDMLRRLMGVTRHPPGPAFPEEEVYPLHLQDYNFRRLLMVMTMRFDDVLDAEKLNKALSQLLETGDWRKLGGRLRSDGAGKLEIHVPRQFSEKRPEVTFSHNDISETRIADHFLANQLPVPTKNTSIQPNPYNLINLGVRPDIPKTVEDMVDRDLPQISLHVTSFQDATLVAISWPHCVMDSLGFKTFLHAWSLVLGGQPSAVPNLLGARHDVLLEAESDGLQEAREPFLLEPSRLKGAKLVSFVIRYLWTMIWGPAPEVKTIFLPKLALARLYNQCLEEISAETPDQDEKPSVSEESALLAWLTRFATAFKANTKPLTIINFFNARSVFQSLANRGGVYVQNMACQSFAFLSPKLARGYMGAFIQEHQRQIQEQTTEQQCLSFLRAYRQATEDGNSFKPFFGEPDAQILVFNNLSAANVMHAVDFSAAVLKHVETTESKNPPGTMTCYYYHIINNRLGCGPDCIYMLGKDYGENLWLVAALPARAWGKIEEALGKL</sequence>
<keyword evidence="2" id="KW-1185">Reference proteome</keyword>
<protein>
    <submittedName>
        <fullName evidence="1">Transcriptional regulator sdnM</fullName>
    </submittedName>
</protein>
<accession>A0A8T9BUI1</accession>
<gene>
    <name evidence="1" type="primary">sdnM_2</name>
    <name evidence="1" type="ORF">LSUE1_G009230</name>
</gene>
<dbReference type="Proteomes" id="UP000469558">
    <property type="component" value="Unassembled WGS sequence"/>
</dbReference>
<evidence type="ECO:0000313" key="2">
    <source>
        <dbReference type="Proteomes" id="UP000469558"/>
    </source>
</evidence>
<reference evidence="1 2" key="1">
    <citation type="submission" date="2018-05" db="EMBL/GenBank/DDBJ databases">
        <title>Genome sequencing and assembly of the regulated plant pathogen Lachnellula willkommii and related sister species for the development of diagnostic species identification markers.</title>
        <authorList>
            <person name="Giroux E."/>
            <person name="Bilodeau G."/>
        </authorList>
    </citation>
    <scope>NUCLEOTIDE SEQUENCE [LARGE SCALE GENOMIC DNA]</scope>
    <source>
        <strain evidence="1 2">CBS 268.59</strain>
    </source>
</reference>
<dbReference type="OrthoDB" id="21502at2759"/>
<proteinExistence type="predicted"/>
<dbReference type="GO" id="GO:0016747">
    <property type="term" value="F:acyltransferase activity, transferring groups other than amino-acyl groups"/>
    <property type="evidence" value="ECO:0007669"/>
    <property type="project" value="TreeGrafter"/>
</dbReference>
<organism evidence="1 2">
    <name type="scientific">Lachnellula suecica</name>
    <dbReference type="NCBI Taxonomy" id="602035"/>
    <lineage>
        <taxon>Eukaryota</taxon>
        <taxon>Fungi</taxon>
        <taxon>Dikarya</taxon>
        <taxon>Ascomycota</taxon>
        <taxon>Pezizomycotina</taxon>
        <taxon>Leotiomycetes</taxon>
        <taxon>Helotiales</taxon>
        <taxon>Lachnaceae</taxon>
        <taxon>Lachnellula</taxon>
    </lineage>
</organism>
<dbReference type="AlphaFoldDB" id="A0A8T9BUI1"/>
<dbReference type="PANTHER" id="PTHR31642:SF294">
    <property type="entry name" value="ACETYLTRANSFERASE MATC1"/>
    <property type="match status" value="1"/>
</dbReference>
<dbReference type="InterPro" id="IPR023213">
    <property type="entry name" value="CAT-like_dom_sf"/>
</dbReference>
<dbReference type="Gene3D" id="3.30.559.10">
    <property type="entry name" value="Chloramphenicol acetyltransferase-like domain"/>
    <property type="match status" value="2"/>
</dbReference>
<comment type="caution">
    <text evidence="1">The sequence shown here is derived from an EMBL/GenBank/DDBJ whole genome shotgun (WGS) entry which is preliminary data.</text>
</comment>
<dbReference type="PANTHER" id="PTHR31642">
    <property type="entry name" value="TRICHOTHECENE 3-O-ACETYLTRANSFERASE"/>
    <property type="match status" value="1"/>
</dbReference>
<evidence type="ECO:0000313" key="1">
    <source>
        <dbReference type="EMBL" id="TVY60864.1"/>
    </source>
</evidence>
<name>A0A8T9BUI1_9HELO</name>